<dbReference type="SMART" id="SM00181">
    <property type="entry name" value="EGF"/>
    <property type="match status" value="2"/>
</dbReference>
<evidence type="ECO:0000256" key="4">
    <source>
        <dbReference type="ARBA" id="ARBA00023157"/>
    </source>
</evidence>
<dbReference type="AlphaFoldDB" id="A0A017STN4"/>
<dbReference type="PROSITE" id="PS01187">
    <property type="entry name" value="EGF_CA"/>
    <property type="match status" value="1"/>
</dbReference>
<dbReference type="SMART" id="SM00179">
    <property type="entry name" value="EGF_CA"/>
    <property type="match status" value="2"/>
</dbReference>
<dbReference type="PROSITE" id="PS00010">
    <property type="entry name" value="ASX_HYDROXYL"/>
    <property type="match status" value="1"/>
</dbReference>
<reference evidence="6 7" key="1">
    <citation type="submission" date="2013-05" db="EMBL/GenBank/DDBJ databases">
        <title>Genome assembly of Chondromyces apiculatus DSM 436.</title>
        <authorList>
            <person name="Sharma G."/>
            <person name="Khatri I."/>
            <person name="Kaur C."/>
            <person name="Mayilraj S."/>
            <person name="Subramanian S."/>
        </authorList>
    </citation>
    <scope>NUCLEOTIDE SEQUENCE [LARGE SCALE GENOMIC DNA]</scope>
    <source>
        <strain evidence="6 7">DSM 436</strain>
    </source>
</reference>
<dbReference type="InterPro" id="IPR001881">
    <property type="entry name" value="EGF-like_Ca-bd_dom"/>
</dbReference>
<keyword evidence="1" id="KW-0245">EGF-like domain</keyword>
<evidence type="ECO:0000256" key="1">
    <source>
        <dbReference type="ARBA" id="ARBA00022536"/>
    </source>
</evidence>
<dbReference type="EMBL" id="ASRX01000133">
    <property type="protein sequence ID" value="EYF00112.1"/>
    <property type="molecule type" value="Genomic_DNA"/>
</dbReference>
<name>A0A017STN4_9BACT</name>
<proteinExistence type="predicted"/>
<feature type="domain" description="EGF-like" evidence="5">
    <location>
        <begin position="65"/>
        <end position="105"/>
    </location>
</feature>
<dbReference type="Pfam" id="PF13948">
    <property type="entry name" value="DUF4215"/>
    <property type="match status" value="1"/>
</dbReference>
<dbReference type="InterPro" id="IPR000742">
    <property type="entry name" value="EGF"/>
</dbReference>
<dbReference type="STRING" id="1192034.CAP_1363"/>
<dbReference type="eggNOG" id="COG4932">
    <property type="taxonomic scope" value="Bacteria"/>
</dbReference>
<dbReference type="PANTHER" id="PTHR24039">
    <property type="entry name" value="FIBRILLIN-RELATED"/>
    <property type="match status" value="1"/>
</dbReference>
<evidence type="ECO:0000256" key="2">
    <source>
        <dbReference type="ARBA" id="ARBA00022729"/>
    </source>
</evidence>
<dbReference type="CDD" id="cd00054">
    <property type="entry name" value="EGF_CA"/>
    <property type="match status" value="2"/>
</dbReference>
<dbReference type="PROSITE" id="PS01186">
    <property type="entry name" value="EGF_2"/>
    <property type="match status" value="1"/>
</dbReference>
<sequence length="312" mass="31286">MGVGGAGGGEGGAGGGVVTPVCGDGSITGAEACDDGNTTGGDGCSSTCAVETGYTCAGTPSVCADINECQNGTDNCDTNAACTNLPGSFNCACNSGYQGDGTTCTDIDECMLGVDDCAAGETCVNTPGGFTCDTAVCAPPNMVCGSQCVDTASSAAHCGSCDNACAANQACESSTCVDFGNLRINVMWSRAGDVDLFVATPNGNIISYLNVGPNAGTDGGQLDATDDTGTGPESIFWDTADMPPSGSYSICLNAYNQYFDPDLSAADPVSYIVKVQRPGEPTQEFSGVYTEDTDSTQCAPGTVNYVGSFDYP</sequence>
<keyword evidence="2" id="KW-0732">Signal</keyword>
<dbReference type="Pfam" id="PF12947">
    <property type="entry name" value="EGF_3"/>
    <property type="match status" value="1"/>
</dbReference>
<comment type="caution">
    <text evidence="6">The sequence shown here is derived from an EMBL/GenBank/DDBJ whole genome shotgun (WGS) entry which is preliminary data.</text>
</comment>
<dbReference type="PANTHER" id="PTHR24039:SF58">
    <property type="entry name" value="EGF-LIKE DOMAIN-CONTAINING PROTEIN"/>
    <property type="match status" value="1"/>
</dbReference>
<dbReference type="GO" id="GO:0005509">
    <property type="term" value="F:calcium ion binding"/>
    <property type="evidence" value="ECO:0007669"/>
    <property type="project" value="InterPro"/>
</dbReference>
<keyword evidence="4" id="KW-1015">Disulfide bond</keyword>
<evidence type="ECO:0000256" key="3">
    <source>
        <dbReference type="ARBA" id="ARBA00022737"/>
    </source>
</evidence>
<keyword evidence="3" id="KW-0677">Repeat</keyword>
<dbReference type="InterPro" id="IPR024731">
    <property type="entry name" value="NELL2-like_EGF"/>
</dbReference>
<gene>
    <name evidence="6" type="ORF">CAP_1363</name>
</gene>
<dbReference type="NCBIfam" id="TIGR02232">
    <property type="entry name" value="myxo_disulf_rpt"/>
    <property type="match status" value="1"/>
</dbReference>
<dbReference type="InterPro" id="IPR011936">
    <property type="entry name" value="Myxo_disulph_rpt"/>
</dbReference>
<evidence type="ECO:0000259" key="5">
    <source>
        <dbReference type="PROSITE" id="PS50026"/>
    </source>
</evidence>
<dbReference type="PROSITE" id="PS50026">
    <property type="entry name" value="EGF_3"/>
    <property type="match status" value="1"/>
</dbReference>
<evidence type="ECO:0000313" key="6">
    <source>
        <dbReference type="EMBL" id="EYF00112.1"/>
    </source>
</evidence>
<dbReference type="InterPro" id="IPR049883">
    <property type="entry name" value="NOTCH1_EGF-like"/>
</dbReference>
<evidence type="ECO:0000313" key="7">
    <source>
        <dbReference type="Proteomes" id="UP000019678"/>
    </source>
</evidence>
<dbReference type="InterPro" id="IPR000152">
    <property type="entry name" value="EGF-type_Asp/Asn_hydroxyl_site"/>
</dbReference>
<dbReference type="Gene3D" id="2.10.25.10">
    <property type="entry name" value="Laminin"/>
    <property type="match status" value="2"/>
</dbReference>
<organism evidence="6 7">
    <name type="scientific">Chondromyces apiculatus DSM 436</name>
    <dbReference type="NCBI Taxonomy" id="1192034"/>
    <lineage>
        <taxon>Bacteria</taxon>
        <taxon>Pseudomonadati</taxon>
        <taxon>Myxococcota</taxon>
        <taxon>Polyangia</taxon>
        <taxon>Polyangiales</taxon>
        <taxon>Polyangiaceae</taxon>
        <taxon>Chondromyces</taxon>
    </lineage>
</organism>
<keyword evidence="7" id="KW-1185">Reference proteome</keyword>
<dbReference type="Gene3D" id="2.60.120.380">
    <property type="match status" value="1"/>
</dbReference>
<protein>
    <submittedName>
        <fullName evidence="6">EGF domain protein</fullName>
    </submittedName>
</protein>
<dbReference type="Proteomes" id="UP000019678">
    <property type="component" value="Unassembled WGS sequence"/>
</dbReference>
<accession>A0A017STN4</accession>
<dbReference type="Pfam" id="PF07645">
    <property type="entry name" value="EGF_CA"/>
    <property type="match status" value="1"/>
</dbReference>
<dbReference type="SUPFAM" id="SSF57196">
    <property type="entry name" value="EGF/Laminin"/>
    <property type="match status" value="1"/>
</dbReference>
<dbReference type="InterPro" id="IPR018097">
    <property type="entry name" value="EGF_Ca-bd_CS"/>
</dbReference>
<dbReference type="FunFam" id="2.10.25.10:FF:000038">
    <property type="entry name" value="Fibrillin 2"/>
    <property type="match status" value="1"/>
</dbReference>